<dbReference type="Pfam" id="PF11292">
    <property type="entry name" value="DUF3093"/>
    <property type="match status" value="1"/>
</dbReference>
<gene>
    <name evidence="2" type="ORF">GCM10022287_12560</name>
</gene>
<feature type="transmembrane region" description="Helical" evidence="1">
    <location>
        <begin position="48"/>
        <end position="69"/>
    </location>
</feature>
<comment type="caution">
    <text evidence="2">The sequence shown here is derived from an EMBL/GenBank/DDBJ whole genome shotgun (WGS) entry which is preliminary data.</text>
</comment>
<dbReference type="Proteomes" id="UP001501079">
    <property type="component" value="Unassembled WGS sequence"/>
</dbReference>
<keyword evidence="1" id="KW-1133">Transmembrane helix</keyword>
<protein>
    <submittedName>
        <fullName evidence="2">DUF3093 domain-containing protein</fullName>
    </submittedName>
</protein>
<keyword evidence="1" id="KW-0812">Transmembrane</keyword>
<organism evidence="2 3">
    <name type="scientific">Gryllotalpicola koreensis</name>
    <dbReference type="NCBI Taxonomy" id="993086"/>
    <lineage>
        <taxon>Bacteria</taxon>
        <taxon>Bacillati</taxon>
        <taxon>Actinomycetota</taxon>
        <taxon>Actinomycetes</taxon>
        <taxon>Micrococcales</taxon>
        <taxon>Microbacteriaceae</taxon>
        <taxon>Gryllotalpicola</taxon>
    </lineage>
</organism>
<sequence>MQGFSWWDGIMTLFRERLYAAPWLFVATALIMPACLGIFWPINRTVGIVLAIVMYGVIVALLIGFSPVLEVTSEEFRAGRANIEREYIGRVESFSGAEASLERGRRLDARAWLLLRGSLPIVKVPILDAADPVPYWIVSTRRPHELASVLNGEK</sequence>
<evidence type="ECO:0000256" key="1">
    <source>
        <dbReference type="SAM" id="Phobius"/>
    </source>
</evidence>
<dbReference type="EMBL" id="BAABBW010000002">
    <property type="protein sequence ID" value="GAA4172145.1"/>
    <property type="molecule type" value="Genomic_DNA"/>
</dbReference>
<name>A0ABP7ZWW5_9MICO</name>
<reference evidence="3" key="1">
    <citation type="journal article" date="2019" name="Int. J. Syst. Evol. Microbiol.">
        <title>The Global Catalogue of Microorganisms (GCM) 10K type strain sequencing project: providing services to taxonomists for standard genome sequencing and annotation.</title>
        <authorList>
            <consortium name="The Broad Institute Genomics Platform"/>
            <consortium name="The Broad Institute Genome Sequencing Center for Infectious Disease"/>
            <person name="Wu L."/>
            <person name="Ma J."/>
        </authorList>
    </citation>
    <scope>NUCLEOTIDE SEQUENCE [LARGE SCALE GENOMIC DNA]</scope>
    <source>
        <strain evidence="3">JCM 17591</strain>
    </source>
</reference>
<proteinExistence type="predicted"/>
<keyword evidence="1" id="KW-0472">Membrane</keyword>
<dbReference type="InterPro" id="IPR021443">
    <property type="entry name" value="DUF3093"/>
</dbReference>
<feature type="transmembrane region" description="Helical" evidence="1">
    <location>
        <begin position="21"/>
        <end position="42"/>
    </location>
</feature>
<accession>A0ABP7ZWW5</accession>
<evidence type="ECO:0000313" key="3">
    <source>
        <dbReference type="Proteomes" id="UP001501079"/>
    </source>
</evidence>
<keyword evidence="3" id="KW-1185">Reference proteome</keyword>
<evidence type="ECO:0000313" key="2">
    <source>
        <dbReference type="EMBL" id="GAA4172145.1"/>
    </source>
</evidence>